<dbReference type="GO" id="GO:0005829">
    <property type="term" value="C:cytosol"/>
    <property type="evidence" value="ECO:0007669"/>
    <property type="project" value="TreeGrafter"/>
</dbReference>
<dbReference type="PANTHER" id="PTHR11365">
    <property type="entry name" value="5-OXOPROLINASE RELATED"/>
    <property type="match status" value="1"/>
</dbReference>
<dbReference type="GO" id="GO:0017168">
    <property type="term" value="F:5-oxoprolinase (ATP-hydrolyzing) activity"/>
    <property type="evidence" value="ECO:0007669"/>
    <property type="project" value="TreeGrafter"/>
</dbReference>
<dbReference type="GO" id="GO:0047423">
    <property type="term" value="F:N-methylhydantoinase (ATP-hydrolyzing) activity"/>
    <property type="evidence" value="ECO:0007669"/>
    <property type="project" value="UniProtKB-EC"/>
</dbReference>
<accession>A0A7Z0IXW0</accession>
<dbReference type="Pfam" id="PF05378">
    <property type="entry name" value="Hydant_A_N"/>
    <property type="match status" value="1"/>
</dbReference>
<feature type="domain" description="Hydantoinase A/oxoprolinase" evidence="1">
    <location>
        <begin position="214"/>
        <end position="501"/>
    </location>
</feature>
<keyword evidence="4" id="KW-0378">Hydrolase</keyword>
<dbReference type="EC" id="3.5.2.14" evidence="4"/>
<comment type="caution">
    <text evidence="4">The sequence shown here is derived from an EMBL/GenBank/DDBJ whole genome shotgun (WGS) entry which is preliminary data.</text>
</comment>
<feature type="domain" description="Acetophenone carboxylase-like C-terminal" evidence="3">
    <location>
        <begin position="518"/>
        <end position="680"/>
    </location>
</feature>
<gene>
    <name evidence="4" type="ORF">GGI64_002095</name>
</gene>
<protein>
    <submittedName>
        <fullName evidence="4">N-methylhydantoinase A</fullName>
        <ecNumber evidence="4">3.5.2.14</ecNumber>
    </submittedName>
</protein>
<dbReference type="Pfam" id="PF01968">
    <property type="entry name" value="Hydantoinase_A"/>
    <property type="match status" value="1"/>
</dbReference>
<evidence type="ECO:0000313" key="4">
    <source>
        <dbReference type="EMBL" id="NYJ11048.1"/>
    </source>
</evidence>
<evidence type="ECO:0000259" key="1">
    <source>
        <dbReference type="Pfam" id="PF01968"/>
    </source>
</evidence>
<dbReference type="AlphaFoldDB" id="A0A7Z0IXW0"/>
<dbReference type="PANTHER" id="PTHR11365:SF23">
    <property type="entry name" value="HYPOTHETICAL 5-OXOPROLINASE (EUROFUNG)-RELATED"/>
    <property type="match status" value="1"/>
</dbReference>
<sequence>MSEQPMLIAPYRVGVDIGGTFTDLVVVDSVGAVRAFKAPSVPSNPTEGVLSAIRLGASALSTDVETFLSNTELFVHGSTIATNTLLEKKGAKVGLLVTDGFRDSLEIRRSMREFVWDHRKPFPEVLVPRYLRLPVVERLEQDGSVRIPFDPSSVAAAARVFKEEGVEAIAICLLHSYANPAHERAAKAELNRLLPDVWVTASSEIAPTIGEYERTSTTVVNAYVARRVVPYLESLSNRLSSLGLKRKLLMIQSNGGAISIDEIGHAPASLVLSGPAAGIGSLKFFGQDTGSERLMSIEVGGTSCDVTLMERGMVSMTDQIVVDGYHLNIPSVDIHTVGAGGGTIASVDGAGLLKAGPEGAGSTPGPAAYGRGGSRPTVTDAQLVLGRLKPGPYAGGVITLNLEKAVEAIETHVAKPLGLSVPDAAAGIIQLVEQNILHAVEQASLEKGYNPRAFTLVACGGAGPLHGPSTARLLGCSSLYIPRLAGVFCAFGMCNSDLRHDYVKSWLNDLDVAESSGSDVLRAAFVKMQGEALEVLTREGFTGDKAVLKRGYDLRYFGQQWTIPVECSATDAATIRAAFEQVYQRLFGYVQPAGSIEIVNLRLAAIGKLDALQIAVAGAVVSDPVPTSRRPVWIDKQSGFVDTPVYDGTVLSTGQRLVGPAIIEEATTTLILGSGDKLTMTDAGNYHIDILQDEAA</sequence>
<dbReference type="Proteomes" id="UP000535276">
    <property type="component" value="Unassembled WGS sequence"/>
</dbReference>
<organism evidence="4 5">
    <name type="scientific">Rhizobium leguminosarum</name>
    <dbReference type="NCBI Taxonomy" id="384"/>
    <lineage>
        <taxon>Bacteria</taxon>
        <taxon>Pseudomonadati</taxon>
        <taxon>Pseudomonadota</taxon>
        <taxon>Alphaproteobacteria</taxon>
        <taxon>Hyphomicrobiales</taxon>
        <taxon>Rhizobiaceae</taxon>
        <taxon>Rhizobium/Agrobacterium group</taxon>
        <taxon>Rhizobium</taxon>
    </lineage>
</organism>
<proteinExistence type="predicted"/>
<dbReference type="RefSeq" id="WP_246714128.1">
    <property type="nucleotide sequence ID" value="NZ_JACBZV010000002.1"/>
</dbReference>
<name>A0A7Z0IXW0_RHILE</name>
<dbReference type="InterPro" id="IPR049517">
    <property type="entry name" value="ACX-like_C"/>
</dbReference>
<reference evidence="4 5" key="1">
    <citation type="submission" date="2020-07" db="EMBL/GenBank/DDBJ databases">
        <title>Genomic Encyclopedia of Type Strains, Phase IV (KMG-V): Genome sequencing to study the core and pangenomes of soil and plant-associated prokaryotes.</title>
        <authorList>
            <person name="Whitman W."/>
        </authorList>
    </citation>
    <scope>NUCLEOTIDE SEQUENCE [LARGE SCALE GENOMIC DNA]</scope>
    <source>
        <strain evidence="4 5">SEMIA 4052</strain>
    </source>
</reference>
<dbReference type="InterPro" id="IPR002821">
    <property type="entry name" value="Hydantoinase_A"/>
</dbReference>
<evidence type="ECO:0000259" key="3">
    <source>
        <dbReference type="Pfam" id="PF19278"/>
    </source>
</evidence>
<evidence type="ECO:0000313" key="5">
    <source>
        <dbReference type="Proteomes" id="UP000535276"/>
    </source>
</evidence>
<dbReference type="InterPro" id="IPR008040">
    <property type="entry name" value="Hydant_A_N"/>
</dbReference>
<evidence type="ECO:0000259" key="2">
    <source>
        <dbReference type="Pfam" id="PF05378"/>
    </source>
</evidence>
<dbReference type="InterPro" id="IPR045079">
    <property type="entry name" value="Oxoprolinase-like"/>
</dbReference>
<dbReference type="GO" id="GO:0006749">
    <property type="term" value="P:glutathione metabolic process"/>
    <property type="evidence" value="ECO:0007669"/>
    <property type="project" value="TreeGrafter"/>
</dbReference>
<dbReference type="Pfam" id="PF19278">
    <property type="entry name" value="Hydant_A_C"/>
    <property type="match status" value="1"/>
</dbReference>
<dbReference type="EMBL" id="JACBZV010000002">
    <property type="protein sequence ID" value="NYJ11048.1"/>
    <property type="molecule type" value="Genomic_DNA"/>
</dbReference>
<feature type="domain" description="Hydantoinase/oxoprolinase N-terminal" evidence="2">
    <location>
        <begin position="12"/>
        <end position="192"/>
    </location>
</feature>